<dbReference type="RefSeq" id="WP_185446943.1">
    <property type="nucleotide sequence ID" value="NZ_CP043661.1"/>
</dbReference>
<evidence type="ECO:0000313" key="3">
    <source>
        <dbReference type="Proteomes" id="UP000515563"/>
    </source>
</evidence>
<organism evidence="2 3">
    <name type="scientific">Kribbella qitaiheensis</name>
    <dbReference type="NCBI Taxonomy" id="1544730"/>
    <lineage>
        <taxon>Bacteria</taxon>
        <taxon>Bacillati</taxon>
        <taxon>Actinomycetota</taxon>
        <taxon>Actinomycetes</taxon>
        <taxon>Propionibacteriales</taxon>
        <taxon>Kribbellaceae</taxon>
        <taxon>Kribbella</taxon>
    </lineage>
</organism>
<sequence>MSINDRFAEFTKAFRLDSHHAIERFGLFVGALTLIGAFVLIASGVSALMAGRDTLAQTGLWTPKFTTSKTQLSGVVDGIYTDSQKTKVLVMMHFDDRAKISYNATDYRAFLLGSDEELKSERLRTPGITGSFYVFGATGYVGVVLEAEQSFAPQVLNLTIRANAELSFSNTATDRANSEEATGDKSFAKYDQWRVFVNPGASGSAKIDALDAAVFDPARAYYEVALKSQEDQAHDELDEKLGEMRTNLTQISSYSKDLATTKVDGLFLRQPVIPAIIAGDRVTGETKVESKTGEATLALHTSKVVPGGFEFDWRSGNVGDGYLDQLVPKGESYVEFLQKKTSESSDANSISGGIGDIEWVLSNGKNLATDYRTSDITLRPLATVMNNLSQAYQDYYANKSTYQSDLLLDLLKLEVDLRDVRSNTTIHTGEAFLVTYY</sequence>
<evidence type="ECO:0000256" key="1">
    <source>
        <dbReference type="SAM" id="Phobius"/>
    </source>
</evidence>
<evidence type="ECO:0000313" key="2">
    <source>
        <dbReference type="EMBL" id="QNE18082.1"/>
    </source>
</evidence>
<accession>A0A7G6WVR7</accession>
<keyword evidence="3" id="KW-1185">Reference proteome</keyword>
<dbReference type="AlphaFoldDB" id="A0A7G6WVR7"/>
<reference evidence="2 3" key="2">
    <citation type="journal article" date="2020" name="Microbiol. Resour. Announc.">
        <title>Antarctic desert soil bacteria exhibit high novel natural product potential, evaluated through long-read genome sequencing and comparative genomics.</title>
        <authorList>
            <person name="Benaud N."/>
            <person name="Edwards R.J."/>
            <person name="Amos T.G."/>
            <person name="D'Agostino P.M."/>
            <person name="Gutierrez-Chavez C."/>
            <person name="Montgomery K."/>
            <person name="Nicetic I."/>
            <person name="Ferrari B.C."/>
        </authorList>
    </citation>
    <scope>NUCLEOTIDE SEQUENCE [LARGE SCALE GENOMIC DNA]</scope>
    <source>
        <strain evidence="2 3">SPB151</strain>
    </source>
</reference>
<name>A0A7G6WVR7_9ACTN</name>
<reference evidence="3" key="1">
    <citation type="submission" date="2019-09" db="EMBL/GenBank/DDBJ databases">
        <title>Antimicrobial potential of Antarctic Bacteria.</title>
        <authorList>
            <person name="Benaud N."/>
            <person name="Edwards R.J."/>
            <person name="Ferrari B.C."/>
        </authorList>
    </citation>
    <scope>NUCLEOTIDE SEQUENCE [LARGE SCALE GENOMIC DNA]</scope>
    <source>
        <strain evidence="3">SPB151</strain>
    </source>
</reference>
<feature type="transmembrane region" description="Helical" evidence="1">
    <location>
        <begin position="25"/>
        <end position="50"/>
    </location>
</feature>
<dbReference type="KEGG" id="kqi:F1D05_09530"/>
<keyword evidence="1" id="KW-0812">Transmembrane</keyword>
<dbReference type="EMBL" id="CP043661">
    <property type="protein sequence ID" value="QNE18082.1"/>
    <property type="molecule type" value="Genomic_DNA"/>
</dbReference>
<gene>
    <name evidence="2" type="ORF">F1D05_09530</name>
</gene>
<proteinExistence type="predicted"/>
<protein>
    <submittedName>
        <fullName evidence="2">Uncharacterized protein</fullName>
    </submittedName>
</protein>
<keyword evidence="1" id="KW-1133">Transmembrane helix</keyword>
<keyword evidence="1" id="KW-0472">Membrane</keyword>
<dbReference type="Proteomes" id="UP000515563">
    <property type="component" value="Chromosome"/>
</dbReference>